<evidence type="ECO:0000313" key="1">
    <source>
        <dbReference type="EMBL" id="MEU8138817.1"/>
    </source>
</evidence>
<keyword evidence="2" id="KW-1185">Reference proteome</keyword>
<sequence length="279" mass="29368">MRTAHRIAFAAAADRAHLVEAITAESEHLVFGEQPRLAPMVTIVLVPASPGVQRLTPELFGRLRAAVDEQPMLGWTSRLFQHVRLGGPGLVLLSTDLQQPEIQAVLHADGTGAWTRTLKAMESHTGDGTLGIDADELVHTVLSALFHLGRHAAAQGASGTAHVRVTLTAATAASVGRDAVTLMRQSMLGSGFDIHHPIATVSRRRAHGQGYALVGDLADGTAAMVAAAALMLADLVQHFGLVEAEQVTLDGGLRASAWGGRPREPVLKWAAQEGLDVGV</sequence>
<organism evidence="1 2">
    <name type="scientific">Streptodolium elevatio</name>
    <dbReference type="NCBI Taxonomy" id="3157996"/>
    <lineage>
        <taxon>Bacteria</taxon>
        <taxon>Bacillati</taxon>
        <taxon>Actinomycetota</taxon>
        <taxon>Actinomycetes</taxon>
        <taxon>Kitasatosporales</taxon>
        <taxon>Streptomycetaceae</taxon>
        <taxon>Streptodolium</taxon>
    </lineage>
</organism>
<dbReference type="EMBL" id="JBEZFP010000140">
    <property type="protein sequence ID" value="MEU8138817.1"/>
    <property type="molecule type" value="Genomic_DNA"/>
</dbReference>
<dbReference type="Proteomes" id="UP001551482">
    <property type="component" value="Unassembled WGS sequence"/>
</dbReference>
<dbReference type="RefSeq" id="WP_358362527.1">
    <property type="nucleotide sequence ID" value="NZ_JBEZFP010000140.1"/>
</dbReference>
<gene>
    <name evidence="1" type="ORF">AB0C36_35615</name>
</gene>
<proteinExistence type="predicted"/>
<name>A0ABV3DU99_9ACTN</name>
<reference evidence="1 2" key="1">
    <citation type="submission" date="2024-06" db="EMBL/GenBank/DDBJ databases">
        <title>The Natural Products Discovery Center: Release of the First 8490 Sequenced Strains for Exploring Actinobacteria Biosynthetic Diversity.</title>
        <authorList>
            <person name="Kalkreuter E."/>
            <person name="Kautsar S.A."/>
            <person name="Yang D."/>
            <person name="Bader C.D."/>
            <person name="Teijaro C.N."/>
            <person name="Fluegel L."/>
            <person name="Davis C.M."/>
            <person name="Simpson J.R."/>
            <person name="Lauterbach L."/>
            <person name="Steele A.D."/>
            <person name="Gui C."/>
            <person name="Meng S."/>
            <person name="Li G."/>
            <person name="Viehrig K."/>
            <person name="Ye F."/>
            <person name="Su P."/>
            <person name="Kiefer A.F."/>
            <person name="Nichols A."/>
            <person name="Cepeda A.J."/>
            <person name="Yan W."/>
            <person name="Fan B."/>
            <person name="Jiang Y."/>
            <person name="Adhikari A."/>
            <person name="Zheng C.-J."/>
            <person name="Schuster L."/>
            <person name="Cowan T.M."/>
            <person name="Smanski M.J."/>
            <person name="Chevrette M.G."/>
            <person name="De Carvalho L.P.S."/>
            <person name="Shen B."/>
        </authorList>
    </citation>
    <scope>NUCLEOTIDE SEQUENCE [LARGE SCALE GENOMIC DNA]</scope>
    <source>
        <strain evidence="1 2">NPDC048946</strain>
    </source>
</reference>
<evidence type="ECO:0000313" key="2">
    <source>
        <dbReference type="Proteomes" id="UP001551482"/>
    </source>
</evidence>
<accession>A0ABV3DU99</accession>
<comment type="caution">
    <text evidence="1">The sequence shown here is derived from an EMBL/GenBank/DDBJ whole genome shotgun (WGS) entry which is preliminary data.</text>
</comment>
<protein>
    <submittedName>
        <fullName evidence="1">Uncharacterized protein</fullName>
    </submittedName>
</protein>